<accession>A0ABS6BYD9</accession>
<dbReference type="PANTHER" id="PTHR34071">
    <property type="entry name" value="5-NITROIMIDAZOLE ANTIBIOTICS RESISTANCE PROTEIN, NIMA-FAMILY-RELATED PROTEIN-RELATED"/>
    <property type="match status" value="1"/>
</dbReference>
<dbReference type="InterPro" id="IPR024747">
    <property type="entry name" value="Pyridox_Oxase-rel"/>
</dbReference>
<dbReference type="EMBL" id="JAHLDV010000081">
    <property type="protein sequence ID" value="MBU3161640.1"/>
    <property type="molecule type" value="Genomic_DNA"/>
</dbReference>
<protein>
    <submittedName>
        <fullName evidence="1">Pyridoxamine 5'-phosphate oxidase family protein</fullName>
    </submittedName>
</protein>
<sequence length="163" mass="18720">MFREMRRKNQLLSKEETIGILQACTSGVLGVIGDDDYPYTIPVSYAYKDGKLFFHGAKEGHKIDSIKRNDKVTFCVIEKDEVIQKTFTTHFRSVSVFGRAKILTEDDERKYAIDSLVEKYSPDYIKEGQREIESGWNRVCLLEIKIEHITGKAAIEIVNNSHN</sequence>
<gene>
    <name evidence="1" type="ORF">KPL37_18240</name>
</gene>
<dbReference type="RefSeq" id="WP_216151506.1">
    <property type="nucleotide sequence ID" value="NZ_JAHLDV010000081.1"/>
</dbReference>
<proteinExistence type="predicted"/>
<comment type="caution">
    <text evidence="1">The sequence shown here is derived from an EMBL/GenBank/DDBJ whole genome shotgun (WGS) entry which is preliminary data.</text>
</comment>
<organism evidence="1 2">
    <name type="scientific">Clostridium frigoris</name>
    <dbReference type="NCBI Taxonomy" id="205327"/>
    <lineage>
        <taxon>Bacteria</taxon>
        <taxon>Bacillati</taxon>
        <taxon>Bacillota</taxon>
        <taxon>Clostridia</taxon>
        <taxon>Eubacteriales</taxon>
        <taxon>Clostridiaceae</taxon>
        <taxon>Clostridium</taxon>
    </lineage>
</organism>
<evidence type="ECO:0000313" key="1">
    <source>
        <dbReference type="EMBL" id="MBU3161640.1"/>
    </source>
</evidence>
<dbReference type="PANTHER" id="PTHR34071:SF2">
    <property type="entry name" value="FLAVIN-NUCLEOTIDE-BINDING PROTEIN"/>
    <property type="match status" value="1"/>
</dbReference>
<evidence type="ECO:0000313" key="2">
    <source>
        <dbReference type="Proteomes" id="UP000776252"/>
    </source>
</evidence>
<dbReference type="Pfam" id="PF12900">
    <property type="entry name" value="Pyridox_ox_2"/>
    <property type="match status" value="1"/>
</dbReference>
<keyword evidence="2" id="KW-1185">Reference proteome</keyword>
<dbReference type="Proteomes" id="UP000776252">
    <property type="component" value="Unassembled WGS sequence"/>
</dbReference>
<name>A0ABS6BYD9_9CLOT</name>
<reference evidence="1 2" key="1">
    <citation type="submission" date="2021-06" db="EMBL/GenBank/DDBJ databases">
        <title>Clostridia strains as spoilage organisms.</title>
        <authorList>
            <person name="Wambui J."/>
            <person name="Stephan R."/>
            <person name="Stevens M.J.A."/>
        </authorList>
    </citation>
    <scope>NUCLEOTIDE SEQUENCE [LARGE SCALE GENOMIC DNA]</scope>
    <source>
        <strain evidence="1 2">DSM 14204</strain>
    </source>
</reference>